<feature type="compositionally biased region" description="Polar residues" evidence="1">
    <location>
        <begin position="30"/>
        <end position="41"/>
    </location>
</feature>
<evidence type="ECO:0000313" key="3">
    <source>
        <dbReference type="EnsemblFungi" id="PTTG_30076-t43_1-p1"/>
    </source>
</evidence>
<name>A0A180G099_PUCT1</name>
<accession>A0A180G099</accession>
<organism evidence="2">
    <name type="scientific">Puccinia triticina (isolate 1-1 / race 1 (BBBD))</name>
    <name type="common">Brown leaf rust fungus</name>
    <dbReference type="NCBI Taxonomy" id="630390"/>
    <lineage>
        <taxon>Eukaryota</taxon>
        <taxon>Fungi</taxon>
        <taxon>Dikarya</taxon>
        <taxon>Basidiomycota</taxon>
        <taxon>Pucciniomycotina</taxon>
        <taxon>Pucciniomycetes</taxon>
        <taxon>Pucciniales</taxon>
        <taxon>Pucciniaceae</taxon>
        <taxon>Puccinia</taxon>
    </lineage>
</organism>
<reference evidence="2" key="2">
    <citation type="submission" date="2016-05" db="EMBL/GenBank/DDBJ databases">
        <title>Comparative analysis highlights variable genome content of wheat rusts and divergence of the mating loci.</title>
        <authorList>
            <person name="Cuomo C.A."/>
            <person name="Bakkeren G."/>
            <person name="Szabo L."/>
            <person name="Khalil H."/>
            <person name="Joly D."/>
            <person name="Goldberg J."/>
            <person name="Young S."/>
            <person name="Zeng Q."/>
            <person name="Fellers J."/>
        </authorList>
    </citation>
    <scope>NUCLEOTIDE SEQUENCE [LARGE SCALE GENOMIC DNA]</scope>
    <source>
        <strain evidence="2">1-1 BBBD Race 1</strain>
    </source>
</reference>
<dbReference type="Proteomes" id="UP000005240">
    <property type="component" value="Unassembled WGS sequence"/>
</dbReference>
<reference evidence="2" key="1">
    <citation type="submission" date="2009-11" db="EMBL/GenBank/DDBJ databases">
        <authorList>
            <consortium name="The Broad Institute Genome Sequencing Platform"/>
            <person name="Ward D."/>
            <person name="Feldgarden M."/>
            <person name="Earl A."/>
            <person name="Young S.K."/>
            <person name="Zeng Q."/>
            <person name="Koehrsen M."/>
            <person name="Alvarado L."/>
            <person name="Berlin A."/>
            <person name="Bochicchio J."/>
            <person name="Borenstein D."/>
            <person name="Chapman S.B."/>
            <person name="Chen Z."/>
            <person name="Engels R."/>
            <person name="Freedman E."/>
            <person name="Gellesch M."/>
            <person name="Goldberg J."/>
            <person name="Griggs A."/>
            <person name="Gujja S."/>
            <person name="Heilman E."/>
            <person name="Heiman D."/>
            <person name="Hepburn T."/>
            <person name="Howarth C."/>
            <person name="Jen D."/>
            <person name="Larson L."/>
            <person name="Lewis B."/>
            <person name="Mehta T."/>
            <person name="Park D."/>
            <person name="Pearson M."/>
            <person name="Roberts A."/>
            <person name="Saif S."/>
            <person name="Shea T."/>
            <person name="Shenoy N."/>
            <person name="Sisk P."/>
            <person name="Stolte C."/>
            <person name="Sykes S."/>
            <person name="Thomson T."/>
            <person name="Walk T."/>
            <person name="White J."/>
            <person name="Yandava C."/>
            <person name="Izard J."/>
            <person name="Baranova O.V."/>
            <person name="Blanton J.M."/>
            <person name="Tanner A.C."/>
            <person name="Dewhirst F.E."/>
            <person name="Haas B."/>
            <person name="Nusbaum C."/>
            <person name="Birren B."/>
        </authorList>
    </citation>
    <scope>NUCLEOTIDE SEQUENCE [LARGE SCALE GENOMIC DNA]</scope>
    <source>
        <strain evidence="2">1-1 BBBD Race 1</strain>
    </source>
</reference>
<evidence type="ECO:0000256" key="1">
    <source>
        <dbReference type="SAM" id="MobiDB-lite"/>
    </source>
</evidence>
<reference evidence="3" key="4">
    <citation type="submission" date="2025-05" db="UniProtKB">
        <authorList>
            <consortium name="EnsemblFungi"/>
        </authorList>
    </citation>
    <scope>IDENTIFICATION</scope>
    <source>
        <strain evidence="3">isolate 1-1 / race 1 (BBBD)</strain>
    </source>
</reference>
<keyword evidence="4" id="KW-1185">Reference proteome</keyword>
<sequence length="100" mass="10714">MLESEIIGGPSQTEEQKKQARPQKRGLDPSANTALTSSPLQLLQREKAGTNLSPDVNTSRVDPAQQNNLSSEVDAQSERKVRQSSSTPRGRGDAKGLNSG</sequence>
<dbReference type="AlphaFoldDB" id="A0A180G099"/>
<dbReference type="EnsemblFungi" id="PTTG_30076-t43_1">
    <property type="protein sequence ID" value="PTTG_30076-t43_1-p1"/>
    <property type="gene ID" value="PTTG_30076"/>
</dbReference>
<proteinExistence type="predicted"/>
<dbReference type="EMBL" id="ADAS02001672">
    <property type="protein sequence ID" value="OAV86111.1"/>
    <property type="molecule type" value="Genomic_DNA"/>
</dbReference>
<feature type="region of interest" description="Disordered" evidence="1">
    <location>
        <begin position="1"/>
        <end position="100"/>
    </location>
</feature>
<evidence type="ECO:0000313" key="4">
    <source>
        <dbReference type="Proteomes" id="UP000005240"/>
    </source>
</evidence>
<feature type="compositionally biased region" description="Polar residues" evidence="1">
    <location>
        <begin position="50"/>
        <end position="74"/>
    </location>
</feature>
<dbReference type="VEuPathDB" id="FungiDB:PTTG_30076"/>
<reference evidence="3 4" key="3">
    <citation type="journal article" date="2017" name="G3 (Bethesda)">
        <title>Comparative analysis highlights variable genome content of wheat rusts and divergence of the mating loci.</title>
        <authorList>
            <person name="Cuomo C.A."/>
            <person name="Bakkeren G."/>
            <person name="Khalil H.B."/>
            <person name="Panwar V."/>
            <person name="Joly D."/>
            <person name="Linning R."/>
            <person name="Sakthikumar S."/>
            <person name="Song X."/>
            <person name="Adiconis X."/>
            <person name="Fan L."/>
            <person name="Goldberg J.M."/>
            <person name="Levin J.Z."/>
            <person name="Young S."/>
            <person name="Zeng Q."/>
            <person name="Anikster Y."/>
            <person name="Bruce M."/>
            <person name="Wang M."/>
            <person name="Yin C."/>
            <person name="McCallum B."/>
            <person name="Szabo L.J."/>
            <person name="Hulbert S."/>
            <person name="Chen X."/>
            <person name="Fellers J.P."/>
        </authorList>
    </citation>
    <scope>NUCLEOTIDE SEQUENCE</scope>
    <source>
        <strain evidence="3">isolate 1-1 / race 1 (BBBD)</strain>
        <strain evidence="4">Isolate 1-1 / race 1 (BBBD)</strain>
    </source>
</reference>
<gene>
    <name evidence="2" type="ORF">PTTG_30076</name>
</gene>
<evidence type="ECO:0000313" key="2">
    <source>
        <dbReference type="EMBL" id="OAV86111.1"/>
    </source>
</evidence>
<protein>
    <submittedName>
        <fullName evidence="2 3">Uncharacterized protein</fullName>
    </submittedName>
</protein>